<dbReference type="EMBL" id="LCTV02000015">
    <property type="protein sequence ID" value="PRQ70370.1"/>
    <property type="molecule type" value="Genomic_DNA"/>
</dbReference>
<gene>
    <name evidence="1" type="ORF">AAT19DRAFT_11119</name>
</gene>
<protein>
    <submittedName>
        <fullName evidence="1">Uncharacterized protein</fullName>
    </submittedName>
</protein>
<dbReference type="InterPro" id="IPR032675">
    <property type="entry name" value="LRR_dom_sf"/>
</dbReference>
<evidence type="ECO:0000313" key="2">
    <source>
        <dbReference type="Proteomes" id="UP000239560"/>
    </source>
</evidence>
<name>A0A2S9ZX91_RHOTO</name>
<dbReference type="AlphaFoldDB" id="A0A2S9ZX91"/>
<proteinExistence type="predicted"/>
<dbReference type="OrthoDB" id="2884925at2759"/>
<dbReference type="SUPFAM" id="SSF52047">
    <property type="entry name" value="RNI-like"/>
    <property type="match status" value="1"/>
</dbReference>
<accession>A0A2S9ZX91</accession>
<evidence type="ECO:0000313" key="1">
    <source>
        <dbReference type="EMBL" id="PRQ70370.1"/>
    </source>
</evidence>
<dbReference type="Proteomes" id="UP000239560">
    <property type="component" value="Unassembled WGS sequence"/>
</dbReference>
<dbReference type="Gene3D" id="3.80.10.10">
    <property type="entry name" value="Ribonuclease Inhibitor"/>
    <property type="match status" value="1"/>
</dbReference>
<comment type="caution">
    <text evidence="1">The sequence shown here is derived from an EMBL/GenBank/DDBJ whole genome shotgun (WGS) entry which is preliminary data.</text>
</comment>
<reference evidence="1 2" key="1">
    <citation type="journal article" date="2018" name="Elife">
        <title>Functional genomics of lipid metabolism in the oleaginous yeast Rhodosporidium toruloides.</title>
        <authorList>
            <person name="Coradetti S.T."/>
            <person name="Pinel D."/>
            <person name="Geiselman G."/>
            <person name="Ito M."/>
            <person name="Mondo S."/>
            <person name="Reilly M.C."/>
            <person name="Cheng Y.F."/>
            <person name="Bauer S."/>
            <person name="Grigoriev I."/>
            <person name="Gladden J.M."/>
            <person name="Simmons B.A."/>
            <person name="Brem R."/>
            <person name="Arkin A.P."/>
            <person name="Skerker J.M."/>
        </authorList>
    </citation>
    <scope>NUCLEOTIDE SEQUENCE [LARGE SCALE GENOMIC DNA]</scope>
    <source>
        <strain evidence="1 2">NBRC 0880</strain>
    </source>
</reference>
<sequence>MPPLPLAQTLPPELLSHIFGWLVEIQPRYLAYTQFSGFFTVDWPVTSKVRELRYASLVCSQWRSPAQEALCRSFDFARVDVVKLAGVLARRPELALAVRAAAFDRSVDKADSFREFETDCENALRVLQSCTNLQHLAIGFVTGDMREPLIDVLDALPLKTLVVSESGCWTKLHLERLTRLSPPEMCSIAQKPTLQYCHLDLGQRLVRYRSTFAPIPSLRASLSTLSLDVRTPTCLARLLAMCSETLLHLDLYFVDMRPDVHFYTSLGLLVHLEELRIGRTGQVEREIDPLSATLPRLVNLKKLMVSDTFASPTSFILALPEGLKIVVFEVYKDLPIAVNDLRRCLEETKSRIPCRALEVLRSNYGDDEDEPWGDRLDPQEALVIPPLAAVCARRGILFRYPRSSTAITFRKTRISFL</sequence>
<organism evidence="1 2">
    <name type="scientific">Rhodotorula toruloides</name>
    <name type="common">Yeast</name>
    <name type="synonym">Rhodosporidium toruloides</name>
    <dbReference type="NCBI Taxonomy" id="5286"/>
    <lineage>
        <taxon>Eukaryota</taxon>
        <taxon>Fungi</taxon>
        <taxon>Dikarya</taxon>
        <taxon>Basidiomycota</taxon>
        <taxon>Pucciniomycotina</taxon>
        <taxon>Microbotryomycetes</taxon>
        <taxon>Sporidiobolales</taxon>
        <taxon>Sporidiobolaceae</taxon>
        <taxon>Rhodotorula</taxon>
    </lineage>
</organism>